<keyword evidence="3" id="KW-1185">Reference proteome</keyword>
<name>A0A8J5J0P8_9STRA</name>
<reference evidence="2" key="1">
    <citation type="submission" date="2021-01" db="EMBL/GenBank/DDBJ databases">
        <title>Phytophthora aleatoria, a newly-described species from Pinus radiata is distinct from Phytophthora cactorum isolates based on comparative genomics.</title>
        <authorList>
            <person name="Mcdougal R."/>
            <person name="Panda P."/>
            <person name="Williams N."/>
            <person name="Studholme D.J."/>
        </authorList>
    </citation>
    <scope>NUCLEOTIDE SEQUENCE</scope>
    <source>
        <strain evidence="2">NZFS 4037</strain>
    </source>
</reference>
<feature type="domain" description="ZSWIM1/3 RNaseH-like" evidence="1">
    <location>
        <begin position="1"/>
        <end position="37"/>
    </location>
</feature>
<proteinExistence type="predicted"/>
<protein>
    <recommendedName>
        <fullName evidence="1">ZSWIM1/3 RNaseH-like domain-containing protein</fullName>
    </recommendedName>
</protein>
<comment type="caution">
    <text evidence="2">The sequence shown here is derived from an EMBL/GenBank/DDBJ whole genome shotgun (WGS) entry which is preliminary data.</text>
</comment>
<dbReference type="InterPro" id="IPR048324">
    <property type="entry name" value="ZSWIM1-3_RNaseH-like"/>
</dbReference>
<dbReference type="AlphaFoldDB" id="A0A8J5J0P8"/>
<sequence length="61" mass="7269">MECIVEFFKRYNPLWKSIQTIVIDKDCVEWHVCEMPFLTPKYFCANVMLSRTGEKFAEDTS</sequence>
<dbReference type="Pfam" id="PF21056">
    <property type="entry name" value="ZSWIM1-3_RNaseH-like"/>
    <property type="match status" value="1"/>
</dbReference>
<accession>A0A8J5J0P8</accession>
<evidence type="ECO:0000259" key="1">
    <source>
        <dbReference type="Pfam" id="PF21056"/>
    </source>
</evidence>
<evidence type="ECO:0000313" key="2">
    <source>
        <dbReference type="EMBL" id="KAG6950157.1"/>
    </source>
</evidence>
<organism evidence="2 3">
    <name type="scientific">Phytophthora aleatoria</name>
    <dbReference type="NCBI Taxonomy" id="2496075"/>
    <lineage>
        <taxon>Eukaryota</taxon>
        <taxon>Sar</taxon>
        <taxon>Stramenopiles</taxon>
        <taxon>Oomycota</taxon>
        <taxon>Peronosporomycetes</taxon>
        <taxon>Peronosporales</taxon>
        <taxon>Peronosporaceae</taxon>
        <taxon>Phytophthora</taxon>
    </lineage>
</organism>
<gene>
    <name evidence="2" type="ORF">JG688_00014288</name>
</gene>
<dbReference type="EMBL" id="JAENGY010001338">
    <property type="protein sequence ID" value="KAG6950157.1"/>
    <property type="molecule type" value="Genomic_DNA"/>
</dbReference>
<dbReference type="Proteomes" id="UP000709295">
    <property type="component" value="Unassembled WGS sequence"/>
</dbReference>
<evidence type="ECO:0000313" key="3">
    <source>
        <dbReference type="Proteomes" id="UP000709295"/>
    </source>
</evidence>